<sequence>MGRMIELDRRHPLALDLRSFGRRAGTTESGEFEVPAPEGIGTDVMAVEPGSPLGLDLRLESLVDGVLASGTVTATARGNCVRCLTDLDEPVDTDFQVLYVWPGGREDGEEVDPETQEDVREMEGDLMDLEPAVRDAVVPTFPFQPVCSEDCPGLCDRCGERLAGDPDHAHEELDPRWAALADLTRSDDQ</sequence>
<dbReference type="OrthoDB" id="9790372at2"/>
<gene>
    <name evidence="1" type="ORF">CYJ76_04895</name>
</gene>
<dbReference type="Proteomes" id="UP000234206">
    <property type="component" value="Unassembled WGS sequence"/>
</dbReference>
<dbReference type="InterPro" id="IPR003772">
    <property type="entry name" value="YceD"/>
</dbReference>
<reference evidence="1 2" key="1">
    <citation type="submission" date="2017-12" db="EMBL/GenBank/DDBJ databases">
        <title>Phylogenetic diversity of female urinary microbiome.</title>
        <authorList>
            <person name="Thomas-White K."/>
            <person name="Wolfe A.J."/>
        </authorList>
    </citation>
    <scope>NUCLEOTIDE SEQUENCE [LARGE SCALE GENOMIC DNA]</scope>
    <source>
        <strain evidence="1 2">UMB1298</strain>
    </source>
</reference>
<proteinExistence type="predicted"/>
<accession>A0A2I1PBI9</accession>
<dbReference type="PANTHER" id="PTHR34374:SF1">
    <property type="entry name" value="LARGE RIBOSOMAL RNA SUBUNIT ACCUMULATION PROTEIN YCED HOMOLOG 1, CHLOROPLASTIC"/>
    <property type="match status" value="1"/>
</dbReference>
<evidence type="ECO:0000313" key="1">
    <source>
        <dbReference type="EMBL" id="PKZ41988.1"/>
    </source>
</evidence>
<organism evidence="1 2">
    <name type="scientific">Kytococcus schroeteri</name>
    <dbReference type="NCBI Taxonomy" id="138300"/>
    <lineage>
        <taxon>Bacteria</taxon>
        <taxon>Bacillati</taxon>
        <taxon>Actinomycetota</taxon>
        <taxon>Actinomycetes</taxon>
        <taxon>Micrococcales</taxon>
        <taxon>Kytococcaceae</taxon>
        <taxon>Kytococcus</taxon>
    </lineage>
</organism>
<protein>
    <submittedName>
        <fullName evidence="1">Metal-binding protein</fullName>
    </submittedName>
</protein>
<keyword evidence="2" id="KW-1185">Reference proteome</keyword>
<dbReference type="Pfam" id="PF02620">
    <property type="entry name" value="YceD"/>
    <property type="match status" value="1"/>
</dbReference>
<dbReference type="EMBL" id="PKIZ01000007">
    <property type="protein sequence ID" value="PKZ41988.1"/>
    <property type="molecule type" value="Genomic_DNA"/>
</dbReference>
<name>A0A2I1PBI9_9MICO</name>
<comment type="caution">
    <text evidence="1">The sequence shown here is derived from an EMBL/GenBank/DDBJ whole genome shotgun (WGS) entry which is preliminary data.</text>
</comment>
<dbReference type="AlphaFoldDB" id="A0A2I1PBI9"/>
<evidence type="ECO:0000313" key="2">
    <source>
        <dbReference type="Proteomes" id="UP000234206"/>
    </source>
</evidence>
<dbReference type="PANTHER" id="PTHR34374">
    <property type="entry name" value="LARGE RIBOSOMAL RNA SUBUNIT ACCUMULATION PROTEIN YCED HOMOLOG 1, CHLOROPLASTIC"/>
    <property type="match status" value="1"/>
</dbReference>